<name>A0A1V0UUV3_9BACL</name>
<dbReference type="AlphaFoldDB" id="A0A1V0UUV3"/>
<evidence type="ECO:0000313" key="2">
    <source>
        <dbReference type="Proteomes" id="UP000192727"/>
    </source>
</evidence>
<proteinExistence type="predicted"/>
<sequence length="60" mass="6751">MDNEPRISVQSLYYSVWKGMRRTKLHLYAGDAAEKAIILGIPNRIFSIAPALITLICFIA</sequence>
<accession>A0A1V0UUV3</accession>
<evidence type="ECO:0000313" key="1">
    <source>
        <dbReference type="EMBL" id="ARF68748.1"/>
    </source>
</evidence>
<reference evidence="1 2" key="1">
    <citation type="submission" date="2017-03" db="EMBL/GenBank/DDBJ databases">
        <title>Paenibacillus larvae genome sequencing.</title>
        <authorList>
            <person name="Dingman D.W."/>
        </authorList>
    </citation>
    <scope>NUCLEOTIDE SEQUENCE [LARGE SCALE GENOMIC DNA]</scope>
    <source>
        <strain evidence="1 2">SAG 10367</strain>
    </source>
</reference>
<dbReference type="EMBL" id="CP020557">
    <property type="protein sequence ID" value="ARF68748.1"/>
    <property type="molecule type" value="Genomic_DNA"/>
</dbReference>
<organism evidence="1 2">
    <name type="scientific">Paenibacillus larvae subsp. pulvifaciens</name>
    <dbReference type="NCBI Taxonomy" id="1477"/>
    <lineage>
        <taxon>Bacteria</taxon>
        <taxon>Bacillati</taxon>
        <taxon>Bacillota</taxon>
        <taxon>Bacilli</taxon>
        <taxon>Bacillales</taxon>
        <taxon>Paenibacillaceae</taxon>
        <taxon>Paenibacillus</taxon>
    </lineage>
</organism>
<dbReference type="Proteomes" id="UP000192727">
    <property type="component" value="Chromosome"/>
</dbReference>
<gene>
    <name evidence="1" type="ORF">B7C51_14525</name>
</gene>
<protein>
    <submittedName>
        <fullName evidence="1">Uncharacterized protein</fullName>
    </submittedName>
</protein>